<organism evidence="3 4">
    <name type="scientific">Pseudomonas abietaniphila</name>
    <dbReference type="NCBI Taxonomy" id="89065"/>
    <lineage>
        <taxon>Bacteria</taxon>
        <taxon>Pseudomonadati</taxon>
        <taxon>Pseudomonadota</taxon>
        <taxon>Gammaproteobacteria</taxon>
        <taxon>Pseudomonadales</taxon>
        <taxon>Pseudomonadaceae</taxon>
        <taxon>Pseudomonas</taxon>
    </lineage>
</organism>
<evidence type="ECO:0000313" key="3">
    <source>
        <dbReference type="EMBL" id="SDH94296.1"/>
    </source>
</evidence>
<dbReference type="Gene3D" id="3.10.490.10">
    <property type="entry name" value="Gamma-glutamyl cyclotransferase-like"/>
    <property type="match status" value="1"/>
</dbReference>
<dbReference type="EMBL" id="FNCO01000009">
    <property type="protein sequence ID" value="SDH94296.1"/>
    <property type="molecule type" value="Genomic_DNA"/>
</dbReference>
<dbReference type="InterPro" id="IPR036928">
    <property type="entry name" value="AS_sf"/>
</dbReference>
<feature type="domain" description="Allophanate hydrolase C-terminal" evidence="2">
    <location>
        <begin position="477"/>
        <end position="599"/>
    </location>
</feature>
<proteinExistence type="predicted"/>
<gene>
    <name evidence="3" type="ORF">SAMN05216605_109159</name>
</gene>
<dbReference type="Gene3D" id="3.90.1300.10">
    <property type="entry name" value="Amidase signature (AS) domain"/>
    <property type="match status" value="1"/>
</dbReference>
<dbReference type="Proteomes" id="UP000182894">
    <property type="component" value="Unassembled WGS sequence"/>
</dbReference>
<dbReference type="PANTHER" id="PTHR11895">
    <property type="entry name" value="TRANSAMIDASE"/>
    <property type="match status" value="1"/>
</dbReference>
<dbReference type="PANTHER" id="PTHR11895:SF169">
    <property type="entry name" value="GLUTAMYL-TRNA(GLN) AMIDOTRANSFERASE"/>
    <property type="match status" value="1"/>
</dbReference>
<dbReference type="OrthoDB" id="8872210at2"/>
<feature type="domain" description="Amidase" evidence="1">
    <location>
        <begin position="70"/>
        <end position="442"/>
    </location>
</feature>
<dbReference type="STRING" id="89065.SAMN05216605_109159"/>
<dbReference type="InterPro" id="IPR000120">
    <property type="entry name" value="Amidase"/>
</dbReference>
<sequence>MQNAQHPLFGWTVNQWIAAYQRGEVTPNGLLALLDAFPAPDNAWISRVSHAQLDAQLAQLATRLEAVGGDIGKLPLYGVPFAIKDNIDAEGWLTTAACPEFAYTASADATVVARLRAAGAILMGKTNLDQFATGLVGTRSPYGAVPNSFNPEYVSGGSSSGSASVVARGLVAFSLGTDTAGSGRVPAGFNNIVGLKPTKGRLSNTGLVPACRTVDCISVFALTVEDAECVAGIAEGYDASDAYSRANPNTAPVGFGASIKLAVPATLEFFGDAHNQAVYEQALQTLGDMGAEITRIDFAPFKALAEQLYYGSWVAERTVALESMLASSPDAINPVVRGIVENGLGYSACDAYKAEYLRATLSRQINDALAGFDALVVPTSATIRTLAEMAAEPVLYNSQFGFYTNFTNLADLSALALPAGLRADGLPAGITLIAPAWHDAALARFGKQWQAHLKLPMGATGRPLPEPAAAPQPFGSVRVAVVGAHLTGMPLNFQLTRRDAVFVEQTLTQGDYRLYALPGTVPPKPGLAKAEGGQSIIVELWDIPLARFGEFVAEIPAPLGIGNLTLADGRSVKGFICEPWALADAQDITAFGGWRAYIASLNKA</sequence>
<evidence type="ECO:0000259" key="2">
    <source>
        <dbReference type="Pfam" id="PF21986"/>
    </source>
</evidence>
<dbReference type="InterPro" id="IPR023631">
    <property type="entry name" value="Amidase_dom"/>
</dbReference>
<dbReference type="GO" id="GO:0016787">
    <property type="term" value="F:hydrolase activity"/>
    <property type="evidence" value="ECO:0007669"/>
    <property type="project" value="UniProtKB-KW"/>
</dbReference>
<evidence type="ECO:0000313" key="4">
    <source>
        <dbReference type="Proteomes" id="UP000182894"/>
    </source>
</evidence>
<accession>A0A1G8GIY8</accession>
<keyword evidence="3" id="KW-0378">Hydrolase</keyword>
<evidence type="ECO:0000259" key="1">
    <source>
        <dbReference type="Pfam" id="PF01425"/>
    </source>
</evidence>
<dbReference type="SUPFAM" id="SSF75304">
    <property type="entry name" value="Amidase signature (AS) enzymes"/>
    <property type="match status" value="1"/>
</dbReference>
<dbReference type="Pfam" id="PF01425">
    <property type="entry name" value="Amidase"/>
    <property type="match status" value="1"/>
</dbReference>
<dbReference type="Pfam" id="PF21986">
    <property type="entry name" value="AH_C"/>
    <property type="match status" value="1"/>
</dbReference>
<protein>
    <submittedName>
        <fullName evidence="3">Allophanate hydrolase</fullName>
    </submittedName>
</protein>
<name>A0A1G8GIY8_9PSED</name>
<dbReference type="RefSeq" id="WP_074754250.1">
    <property type="nucleotide sequence ID" value="NZ_FNCO01000009.1"/>
</dbReference>
<keyword evidence="4" id="KW-1185">Reference proteome</keyword>
<reference evidence="4" key="1">
    <citation type="submission" date="2016-10" db="EMBL/GenBank/DDBJ databases">
        <authorList>
            <person name="Varghese N."/>
            <person name="Submissions S."/>
        </authorList>
    </citation>
    <scope>NUCLEOTIDE SEQUENCE [LARGE SCALE GENOMIC DNA]</scope>
    <source>
        <strain evidence="4">ATCC 700689</strain>
    </source>
</reference>
<dbReference type="NCBIfam" id="TIGR02713">
    <property type="entry name" value="allophanate_hyd"/>
    <property type="match status" value="1"/>
</dbReference>
<dbReference type="InterPro" id="IPR014085">
    <property type="entry name" value="Allophanate_hydrolase"/>
</dbReference>
<dbReference type="Gene3D" id="1.20.58.1700">
    <property type="match status" value="1"/>
</dbReference>
<dbReference type="InterPro" id="IPR053844">
    <property type="entry name" value="AH_C"/>
</dbReference>
<dbReference type="AlphaFoldDB" id="A0A1G8GIY8"/>
<dbReference type="NCBIfam" id="NF006043">
    <property type="entry name" value="PRK08186.1"/>
    <property type="match status" value="1"/>
</dbReference>